<name>A0ABS4E075_9HYPH</name>
<evidence type="ECO:0000313" key="5">
    <source>
        <dbReference type="Proteomes" id="UP000759443"/>
    </source>
</evidence>
<keyword evidence="5" id="KW-1185">Reference proteome</keyword>
<organism evidence="4 5">
    <name type="scientific">Rhizobium halophytocola</name>
    <dbReference type="NCBI Taxonomy" id="735519"/>
    <lineage>
        <taxon>Bacteria</taxon>
        <taxon>Pseudomonadati</taxon>
        <taxon>Pseudomonadota</taxon>
        <taxon>Alphaproteobacteria</taxon>
        <taxon>Hyphomicrobiales</taxon>
        <taxon>Rhizobiaceae</taxon>
        <taxon>Rhizobium/Agrobacterium group</taxon>
        <taxon>Rhizobium</taxon>
    </lineage>
</organism>
<keyword evidence="3" id="KW-0503">Monooxygenase</keyword>
<dbReference type="SUPFAM" id="SSF48264">
    <property type="entry name" value="Cytochrome P450"/>
    <property type="match status" value="1"/>
</dbReference>
<reference evidence="4 5" key="1">
    <citation type="submission" date="2021-03" db="EMBL/GenBank/DDBJ databases">
        <title>Genomic Encyclopedia of Type Strains, Phase IV (KMG-IV): sequencing the most valuable type-strain genomes for metagenomic binning, comparative biology and taxonomic classification.</title>
        <authorList>
            <person name="Goeker M."/>
        </authorList>
    </citation>
    <scope>NUCLEOTIDE SEQUENCE [LARGE SCALE GENOMIC DNA]</scope>
    <source>
        <strain evidence="4 5">DSM 21600</strain>
    </source>
</reference>
<dbReference type="InterPro" id="IPR002397">
    <property type="entry name" value="Cyt_P450_B"/>
</dbReference>
<dbReference type="PANTHER" id="PTHR46696">
    <property type="entry name" value="P450, PUTATIVE (EUROFUNG)-RELATED"/>
    <property type="match status" value="1"/>
</dbReference>
<dbReference type="PANTHER" id="PTHR46696:SF1">
    <property type="entry name" value="CYTOCHROME P450 YJIB-RELATED"/>
    <property type="match status" value="1"/>
</dbReference>
<dbReference type="InterPro" id="IPR036396">
    <property type="entry name" value="Cyt_P450_sf"/>
</dbReference>
<dbReference type="Proteomes" id="UP000759443">
    <property type="component" value="Unassembled WGS sequence"/>
</dbReference>
<dbReference type="InterPro" id="IPR017972">
    <property type="entry name" value="Cyt_P450_CS"/>
</dbReference>
<dbReference type="EMBL" id="JAGGJU010000007">
    <property type="protein sequence ID" value="MBP1851341.1"/>
    <property type="molecule type" value="Genomic_DNA"/>
</dbReference>
<protein>
    <submittedName>
        <fullName evidence="4">Cytochrome P450</fullName>
    </submittedName>
</protein>
<keyword evidence="3" id="KW-0408">Iron</keyword>
<comment type="caution">
    <text evidence="4">The sequence shown here is derived from an EMBL/GenBank/DDBJ whole genome shotgun (WGS) entry which is preliminary data.</text>
</comment>
<keyword evidence="3" id="KW-0349">Heme</keyword>
<keyword evidence="3" id="KW-0560">Oxidoreductase</keyword>
<dbReference type="Gene3D" id="1.10.630.10">
    <property type="entry name" value="Cytochrome P450"/>
    <property type="match status" value="1"/>
</dbReference>
<accession>A0ABS4E075</accession>
<dbReference type="InterPro" id="IPR001128">
    <property type="entry name" value="Cyt_P450"/>
</dbReference>
<dbReference type="PRINTS" id="PR00359">
    <property type="entry name" value="BP450"/>
</dbReference>
<evidence type="ECO:0000256" key="2">
    <source>
        <dbReference type="ARBA" id="ARBA00010617"/>
    </source>
</evidence>
<keyword evidence="3" id="KW-0479">Metal-binding</keyword>
<dbReference type="PROSITE" id="PS00086">
    <property type="entry name" value="CYTOCHROME_P450"/>
    <property type="match status" value="1"/>
</dbReference>
<comment type="cofactor">
    <cofactor evidence="1">
        <name>heme</name>
        <dbReference type="ChEBI" id="CHEBI:30413"/>
    </cofactor>
</comment>
<gene>
    <name evidence="4" type="ORF">J2Z17_002786</name>
</gene>
<proteinExistence type="inferred from homology"/>
<evidence type="ECO:0000256" key="1">
    <source>
        <dbReference type="ARBA" id="ARBA00001971"/>
    </source>
</evidence>
<evidence type="ECO:0000256" key="3">
    <source>
        <dbReference type="RuleBase" id="RU000461"/>
    </source>
</evidence>
<comment type="similarity">
    <text evidence="2 3">Belongs to the cytochrome P450 family.</text>
</comment>
<dbReference type="PRINTS" id="PR00385">
    <property type="entry name" value="P450"/>
</dbReference>
<dbReference type="RefSeq" id="WP_209945957.1">
    <property type="nucleotide sequence ID" value="NZ_JAGGJU010000007.1"/>
</dbReference>
<dbReference type="Pfam" id="PF00067">
    <property type="entry name" value="p450"/>
    <property type="match status" value="1"/>
</dbReference>
<sequence length="405" mass="44212">MNHYSRFPAAVLPRVDPASLVDDPHAKLAALRVAHPLVQLGDRQYMALRARDVIEMLTDTRTAQIEGADYVRLNRIPEGATARLLRDLFLFSNGDEHRSKRGLFARAFAYGAMKASQDKIRGVADRIVADLPRGESFDFIDRMAARVPAEMTAAILGLPSTGIRYVAERVYVLSQAISPVYPHAAHAQIDSAAADLFAYVEQQALRRLHGPEGDLLSTLVADWSANTVISFESLVHQIVGIIIGGLDTTRAAFAMLVSLLAQHPQQWAAVKADPGLIPGAVSEGLRYDPSVGSIARFVTEPLEIGGVTLPAGVMLRVSTMSAMRDPDLYENPECFDIRRADHPRLHTVFGLGPHRCIGEMLARLELQESLAALAAAVTTIEVETAPRLTGFGGIRQITPMQVRMR</sequence>
<evidence type="ECO:0000313" key="4">
    <source>
        <dbReference type="EMBL" id="MBP1851341.1"/>
    </source>
</evidence>